<reference evidence="4" key="1">
    <citation type="journal article" date="2023" name="Mol. Phylogenet. Evol.">
        <title>Genome-scale phylogeny and comparative genomics of the fungal order Sordariales.</title>
        <authorList>
            <person name="Hensen N."/>
            <person name="Bonometti L."/>
            <person name="Westerberg I."/>
            <person name="Brannstrom I.O."/>
            <person name="Guillou S."/>
            <person name="Cros-Aarteil S."/>
            <person name="Calhoun S."/>
            <person name="Haridas S."/>
            <person name="Kuo A."/>
            <person name="Mondo S."/>
            <person name="Pangilinan J."/>
            <person name="Riley R."/>
            <person name="LaButti K."/>
            <person name="Andreopoulos B."/>
            <person name="Lipzen A."/>
            <person name="Chen C."/>
            <person name="Yan M."/>
            <person name="Daum C."/>
            <person name="Ng V."/>
            <person name="Clum A."/>
            <person name="Steindorff A."/>
            <person name="Ohm R.A."/>
            <person name="Martin F."/>
            <person name="Silar P."/>
            <person name="Natvig D.O."/>
            <person name="Lalanne C."/>
            <person name="Gautier V."/>
            <person name="Ament-Velasquez S.L."/>
            <person name="Kruys A."/>
            <person name="Hutchinson M.I."/>
            <person name="Powell A.J."/>
            <person name="Barry K."/>
            <person name="Miller A.N."/>
            <person name="Grigoriev I.V."/>
            <person name="Debuchy R."/>
            <person name="Gladieux P."/>
            <person name="Hiltunen Thoren M."/>
            <person name="Johannesson H."/>
        </authorList>
    </citation>
    <scope>NUCLEOTIDE SEQUENCE</scope>
    <source>
        <strain evidence="4">CBS 168.71</strain>
    </source>
</reference>
<feature type="compositionally biased region" description="Pro residues" evidence="1">
    <location>
        <begin position="698"/>
        <end position="712"/>
    </location>
</feature>
<dbReference type="EMBL" id="JAUEPN010000005">
    <property type="protein sequence ID" value="KAK3294321.1"/>
    <property type="molecule type" value="Genomic_DNA"/>
</dbReference>
<evidence type="ECO:0000313" key="5">
    <source>
        <dbReference type="Proteomes" id="UP001278766"/>
    </source>
</evidence>
<dbReference type="GeneID" id="87845070"/>
<dbReference type="AlphaFoldDB" id="A0AAE0HER2"/>
<protein>
    <submittedName>
        <fullName evidence="4">Uncharacterized protein</fullName>
    </submittedName>
</protein>
<feature type="region of interest" description="Disordered" evidence="1">
    <location>
        <begin position="547"/>
        <end position="571"/>
    </location>
</feature>
<evidence type="ECO:0000256" key="1">
    <source>
        <dbReference type="SAM" id="MobiDB-lite"/>
    </source>
</evidence>
<dbReference type="Pfam" id="PF23395">
    <property type="entry name" value="SAM_6"/>
    <property type="match status" value="1"/>
</dbReference>
<name>A0AAE0HER2_9PEZI</name>
<dbReference type="Proteomes" id="UP001278766">
    <property type="component" value="Unassembled WGS sequence"/>
</dbReference>
<evidence type="ECO:0000313" key="4">
    <source>
        <dbReference type="EMBL" id="KAK3294321.1"/>
    </source>
</evidence>
<dbReference type="InterPro" id="IPR057559">
    <property type="entry name" value="SAM_6"/>
</dbReference>
<proteinExistence type="predicted"/>
<keyword evidence="5" id="KW-1185">Reference proteome</keyword>
<comment type="caution">
    <text evidence="4">The sequence shown here is derived from an EMBL/GenBank/DDBJ whole genome shotgun (WGS) entry which is preliminary data.</text>
</comment>
<evidence type="ECO:0000259" key="2">
    <source>
        <dbReference type="Pfam" id="PF23394"/>
    </source>
</evidence>
<dbReference type="RefSeq" id="XP_062657835.1">
    <property type="nucleotide sequence ID" value="XM_062808122.1"/>
</dbReference>
<feature type="domain" description="DUF7102" evidence="2">
    <location>
        <begin position="720"/>
        <end position="894"/>
    </location>
</feature>
<feature type="region of interest" description="Disordered" evidence="1">
    <location>
        <begin position="675"/>
        <end position="712"/>
    </location>
</feature>
<gene>
    <name evidence="4" type="ORF">B0H64DRAFT_475801</name>
</gene>
<dbReference type="Pfam" id="PF23394">
    <property type="entry name" value="DUF7102"/>
    <property type="match status" value="1"/>
</dbReference>
<sequence>MELNSGDDLISLKESIRGHYSPSIESRCSTINADQYARCNGLTIDSLLLDWKRLVEVDQAIISTIADVQAGHLIEAPQLQECIFRVIIPTTEQWRMPAASLKILQQVCRRCKDDELADWVSQQCFNGTFAWSSLKLETPALRSDHGTDCRRLTRRVNTFLKESLPDHRLPLHPVDITHGEGVEFPGILLQRDAEEMKAIEHETLEVTKNTLVYLMQSLKSGLTDKDHWDFVGTGSPYQGVGALEHLTPPLSPLAVAYPECFVPEDETCELPQPCDPISTPSQDIAAAEKIIFEDEVEFWANTLENNDSPGRYDDIDISEMIRAGEFRLPIPPSSPQPVPRDLKIDVPLLARSDDVGNALESGEVLEVDDLAGAKELIASSDTLSGSDGPTGQLVSAFQKSAATVMRHAEQEKLQPLDATTRVPIPVLDFTIPVPEWEQRLWEAKAMFRLLREESTADWQCPKWPHNRAAEQKMVWVPIAHIKEKSLVSEHIEVDTEVLEVFLRRSGDCDVLTSADCVYKEPGPMVLRMGEEEDDDDEECLMPLHLSTQTSPTNFRGPASGATTPTPKVLSTPALQHNSSVTVGTTMPPPADLTSLLGGRKRLIDETLHRRQPSAKRDRVSAASSDISATGIIDGALIPSTNVLRGFMSEYTDFAPLVDNFLEMNFPKKLKLTHSSFFSPPDTTPSSSRSKEQEAARLMPPPPKPIPALAPPIRPPPVAPRIVISTTVSRPLTQHLQTLLPTIELIPRDYAKHRPPNQNPGLRPPDLEEADIIVSPATGILLTTMVQLRQRALPGSGSNNSNSSSNSSSNSVAATGFCRVVGNVAARHARVVVLVSEGNRHSETAGPLSPSDARALAEFQGFAAGLKAAEVRVVYVGGGVETLARWVAAMVCEYVGEAAGVADMLLPVETLWEVFLRRAGMNVFAAQVVLGSLKVPDGRPAVGGGDGQMFGLPLFVSMSRERRVELFGEVLGGRGVLDRVSDALDDPWGQRAVDGGSLDSRAVPSWGGF</sequence>
<dbReference type="InterPro" id="IPR055528">
    <property type="entry name" value="DUF7102"/>
</dbReference>
<evidence type="ECO:0000259" key="3">
    <source>
        <dbReference type="Pfam" id="PF23395"/>
    </source>
</evidence>
<organism evidence="4 5">
    <name type="scientific">Chaetomium fimeti</name>
    <dbReference type="NCBI Taxonomy" id="1854472"/>
    <lineage>
        <taxon>Eukaryota</taxon>
        <taxon>Fungi</taxon>
        <taxon>Dikarya</taxon>
        <taxon>Ascomycota</taxon>
        <taxon>Pezizomycotina</taxon>
        <taxon>Sordariomycetes</taxon>
        <taxon>Sordariomycetidae</taxon>
        <taxon>Sordariales</taxon>
        <taxon>Chaetomiaceae</taxon>
        <taxon>Chaetomium</taxon>
    </lineage>
</organism>
<reference evidence="4" key="2">
    <citation type="submission" date="2023-06" db="EMBL/GenBank/DDBJ databases">
        <authorList>
            <consortium name="Lawrence Berkeley National Laboratory"/>
            <person name="Haridas S."/>
            <person name="Hensen N."/>
            <person name="Bonometti L."/>
            <person name="Westerberg I."/>
            <person name="Brannstrom I.O."/>
            <person name="Guillou S."/>
            <person name="Cros-Aarteil S."/>
            <person name="Calhoun S."/>
            <person name="Kuo A."/>
            <person name="Mondo S."/>
            <person name="Pangilinan J."/>
            <person name="Riley R."/>
            <person name="Labutti K."/>
            <person name="Andreopoulos B."/>
            <person name="Lipzen A."/>
            <person name="Chen C."/>
            <person name="Yanf M."/>
            <person name="Daum C."/>
            <person name="Ng V."/>
            <person name="Clum A."/>
            <person name="Steindorff A."/>
            <person name="Ohm R."/>
            <person name="Martin F."/>
            <person name="Silar P."/>
            <person name="Natvig D."/>
            <person name="Lalanne C."/>
            <person name="Gautier V."/>
            <person name="Ament-Velasquez S.L."/>
            <person name="Kruys A."/>
            <person name="Hutchinson M.I."/>
            <person name="Powell A.J."/>
            <person name="Barry K."/>
            <person name="Miller A.N."/>
            <person name="Grigoriev I.V."/>
            <person name="Debuchy R."/>
            <person name="Gladieux P."/>
            <person name="Thoren M.H."/>
            <person name="Johannesson H."/>
        </authorList>
    </citation>
    <scope>NUCLEOTIDE SEQUENCE</scope>
    <source>
        <strain evidence="4">CBS 168.71</strain>
    </source>
</reference>
<accession>A0AAE0HER2</accession>
<feature type="compositionally biased region" description="Low complexity" evidence="1">
    <location>
        <begin position="675"/>
        <end position="687"/>
    </location>
</feature>
<feature type="domain" description="SAM-like" evidence="3">
    <location>
        <begin position="907"/>
        <end position="983"/>
    </location>
</feature>